<comment type="caution">
    <text evidence="2">The sequence shown here is derived from an EMBL/GenBank/DDBJ whole genome shotgun (WGS) entry which is preliminary data.</text>
</comment>
<sequence>MSRRLPQFFTAVALLLLICACGSDKSGESGETEETIHPVVTEKMAEPKLKHKFDGFEMKLNIDKTDFKIGEPIELSASLNYIGEEDAITVWGPRSKVIFTLTDGKEFDMEGASTMDLVPLEIAQGETLEFPFSKSGGYDSDDPDAEFWKKFYAEKELLLPAGT</sequence>
<evidence type="ECO:0008006" key="4">
    <source>
        <dbReference type="Google" id="ProtNLM"/>
    </source>
</evidence>
<keyword evidence="1" id="KW-0732">Signal</keyword>
<feature type="chain" id="PRO_5039391236" description="Intracellular proteinase inhibitor BsuPI" evidence="1">
    <location>
        <begin position="27"/>
        <end position="163"/>
    </location>
</feature>
<feature type="signal peptide" evidence="1">
    <location>
        <begin position="1"/>
        <end position="26"/>
    </location>
</feature>
<evidence type="ECO:0000313" key="2">
    <source>
        <dbReference type="EMBL" id="RCW39729.1"/>
    </source>
</evidence>
<dbReference type="Proteomes" id="UP000252415">
    <property type="component" value="Unassembled WGS sequence"/>
</dbReference>
<keyword evidence="3" id="KW-1185">Reference proteome</keyword>
<dbReference type="AlphaFoldDB" id="A0A368VEV5"/>
<name>A0A368VEV5_9BACL</name>
<evidence type="ECO:0000313" key="3">
    <source>
        <dbReference type="Proteomes" id="UP000252415"/>
    </source>
</evidence>
<gene>
    <name evidence="2" type="ORF">DFP97_1554</name>
</gene>
<dbReference type="RefSeq" id="WP_114384336.1">
    <property type="nucleotide sequence ID" value="NZ_QPJD01000055.1"/>
</dbReference>
<reference evidence="2 3" key="1">
    <citation type="submission" date="2018-07" db="EMBL/GenBank/DDBJ databases">
        <title>Genomic Encyclopedia of Type Strains, Phase III (KMG-III): the genomes of soil and plant-associated and newly described type strains.</title>
        <authorList>
            <person name="Whitman W."/>
        </authorList>
    </citation>
    <scope>NUCLEOTIDE SEQUENCE [LARGE SCALE GENOMIC DNA]</scope>
    <source>
        <strain evidence="2 3">CECT 7506</strain>
    </source>
</reference>
<proteinExistence type="predicted"/>
<dbReference type="EMBL" id="QPJD01000055">
    <property type="protein sequence ID" value="RCW39729.1"/>
    <property type="molecule type" value="Genomic_DNA"/>
</dbReference>
<accession>A0A368VEV5</accession>
<evidence type="ECO:0000256" key="1">
    <source>
        <dbReference type="SAM" id="SignalP"/>
    </source>
</evidence>
<dbReference type="OrthoDB" id="1954517at2"/>
<organism evidence="2 3">
    <name type="scientific">Paenibacillus prosopidis</name>
    <dbReference type="NCBI Taxonomy" id="630520"/>
    <lineage>
        <taxon>Bacteria</taxon>
        <taxon>Bacillati</taxon>
        <taxon>Bacillota</taxon>
        <taxon>Bacilli</taxon>
        <taxon>Bacillales</taxon>
        <taxon>Paenibacillaceae</taxon>
        <taxon>Paenibacillus</taxon>
    </lineage>
</organism>
<dbReference type="PROSITE" id="PS51257">
    <property type="entry name" value="PROKAR_LIPOPROTEIN"/>
    <property type="match status" value="1"/>
</dbReference>
<protein>
    <recommendedName>
        <fullName evidence="4">Intracellular proteinase inhibitor BsuPI</fullName>
    </recommendedName>
</protein>